<dbReference type="Proteomes" id="UP000063781">
    <property type="component" value="Chromosome"/>
</dbReference>
<keyword evidence="2" id="KW-1185">Reference proteome</keyword>
<organism evidence="1 2">
    <name type="scientific">Erysipelothrix larvae</name>
    <dbReference type="NCBI Taxonomy" id="1514105"/>
    <lineage>
        <taxon>Bacteria</taxon>
        <taxon>Bacillati</taxon>
        <taxon>Bacillota</taxon>
        <taxon>Erysipelotrichia</taxon>
        <taxon>Erysipelotrichales</taxon>
        <taxon>Erysipelotrichaceae</taxon>
        <taxon>Erysipelothrix</taxon>
    </lineage>
</organism>
<gene>
    <name evidence="1" type="ORF">AOC36_01995</name>
</gene>
<dbReference type="AlphaFoldDB" id="A0A0X8GYL8"/>
<protein>
    <submittedName>
        <fullName evidence="1">Uncharacterized protein</fullName>
    </submittedName>
</protein>
<evidence type="ECO:0000313" key="2">
    <source>
        <dbReference type="Proteomes" id="UP000063781"/>
    </source>
</evidence>
<name>A0A0X8GYL8_9FIRM</name>
<evidence type="ECO:0000313" key="1">
    <source>
        <dbReference type="EMBL" id="AMC92797.1"/>
    </source>
</evidence>
<dbReference type="RefSeq" id="WP_067630703.1">
    <property type="nucleotide sequence ID" value="NZ_CP013213.1"/>
</dbReference>
<sequence>MKQSHTENQALTPLSSFSINDYMNHEISLRLTYNECCHIIQSHPYLSYDESGQKLWNIIGILDDLLTLSDAALYHKLSQPIPTDHDVSFVVCHLLEFDVQSHSYHEQTYQEVQGFIYQNTLFYYNEATDSLKSDAYELDWPHRYPHVKVCSITNTQPDSLHPLLRNKLQALRP</sequence>
<proteinExistence type="predicted"/>
<dbReference type="KEGG" id="erl:AOC36_01995"/>
<dbReference type="EMBL" id="CP013213">
    <property type="protein sequence ID" value="AMC92797.1"/>
    <property type="molecule type" value="Genomic_DNA"/>
</dbReference>
<accession>A0A0X8GYL8</accession>
<reference evidence="1 2" key="1">
    <citation type="submission" date="2015-10" db="EMBL/GenBank/DDBJ databases">
        <title>Erysipelothrix larvae sp. LV19 isolated from the larval gut of the rhinoceros beetle, Trypoxylus dichotomus.</title>
        <authorList>
            <person name="Lim S."/>
            <person name="Kim B.-C."/>
        </authorList>
    </citation>
    <scope>NUCLEOTIDE SEQUENCE [LARGE SCALE GENOMIC DNA]</scope>
    <source>
        <strain evidence="1 2">LV19</strain>
    </source>
</reference>